<feature type="binding site" evidence="6">
    <location>
        <position position="158"/>
    </location>
    <ligand>
        <name>S-adenosyl-L-methionine</name>
        <dbReference type="ChEBI" id="CHEBI:59789"/>
    </ligand>
</feature>
<evidence type="ECO:0000256" key="6">
    <source>
        <dbReference type="HAMAP-Rule" id="MF_01007"/>
    </source>
</evidence>
<dbReference type="EMBL" id="PDCN02000020">
    <property type="protein sequence ID" value="PIB74088.1"/>
    <property type="molecule type" value="Genomic_DNA"/>
</dbReference>
<dbReference type="Gene3D" id="3.40.50.150">
    <property type="entry name" value="Vaccinia Virus protein VP39"/>
    <property type="match status" value="1"/>
</dbReference>
<evidence type="ECO:0000256" key="1">
    <source>
        <dbReference type="ARBA" id="ARBA00010396"/>
    </source>
</evidence>
<proteinExistence type="inferred from homology"/>
<name>A0A2G5P6T2_9MYCO</name>
<comment type="similarity">
    <text evidence="1 6">Belongs to the methyltransferase superfamily. RsmH family.</text>
</comment>
<feature type="compositionally biased region" description="Basic and acidic residues" evidence="7">
    <location>
        <begin position="49"/>
        <end position="60"/>
    </location>
</feature>
<keyword evidence="6" id="KW-0963">Cytoplasm</keyword>
<accession>A0A2G5P6T2</accession>
<dbReference type="EC" id="2.1.1.199" evidence="6"/>
<feature type="compositionally biased region" description="Basic and acidic residues" evidence="7">
    <location>
        <begin position="395"/>
        <end position="405"/>
    </location>
</feature>
<dbReference type="PANTHER" id="PTHR11265:SF0">
    <property type="entry name" value="12S RRNA N4-METHYLCYTIDINE METHYLTRANSFERASE"/>
    <property type="match status" value="1"/>
</dbReference>
<evidence type="ECO:0000256" key="4">
    <source>
        <dbReference type="ARBA" id="ARBA00022679"/>
    </source>
</evidence>
<dbReference type="InterPro" id="IPR023397">
    <property type="entry name" value="SAM-dep_MeTrfase_MraW_recog"/>
</dbReference>
<comment type="catalytic activity">
    <reaction evidence="6">
        <text>cytidine(1402) in 16S rRNA + S-adenosyl-L-methionine = N(4)-methylcytidine(1402) in 16S rRNA + S-adenosyl-L-homocysteine + H(+)</text>
        <dbReference type="Rhea" id="RHEA:42928"/>
        <dbReference type="Rhea" id="RHEA-COMP:10286"/>
        <dbReference type="Rhea" id="RHEA-COMP:10287"/>
        <dbReference type="ChEBI" id="CHEBI:15378"/>
        <dbReference type="ChEBI" id="CHEBI:57856"/>
        <dbReference type="ChEBI" id="CHEBI:59789"/>
        <dbReference type="ChEBI" id="CHEBI:74506"/>
        <dbReference type="ChEBI" id="CHEBI:82748"/>
        <dbReference type="EC" id="2.1.1.199"/>
    </reaction>
</comment>
<dbReference type="Proteomes" id="UP000230551">
    <property type="component" value="Unassembled WGS sequence"/>
</dbReference>
<organism evidence="8 9">
    <name type="scientific">Mycolicibacterium brumae</name>
    <dbReference type="NCBI Taxonomy" id="85968"/>
    <lineage>
        <taxon>Bacteria</taxon>
        <taxon>Bacillati</taxon>
        <taxon>Actinomycetota</taxon>
        <taxon>Actinomycetes</taxon>
        <taxon>Mycobacteriales</taxon>
        <taxon>Mycobacteriaceae</taxon>
        <taxon>Mycolicibacterium</taxon>
    </lineage>
</organism>
<feature type="binding site" evidence="6">
    <location>
        <position position="185"/>
    </location>
    <ligand>
        <name>S-adenosyl-L-methionine</name>
        <dbReference type="ChEBI" id="CHEBI:59789"/>
    </ligand>
</feature>
<feature type="region of interest" description="Disordered" evidence="7">
    <location>
        <begin position="1"/>
        <end position="20"/>
    </location>
</feature>
<protein>
    <recommendedName>
        <fullName evidence="6">Ribosomal RNA small subunit methyltransferase H</fullName>
        <ecNumber evidence="6">2.1.1.199</ecNumber>
    </recommendedName>
    <alternativeName>
        <fullName evidence="6">16S rRNA m(4)C1402 methyltransferase</fullName>
    </alternativeName>
    <alternativeName>
        <fullName evidence="6">rRNA (cytosine-N(4)-)-methyltransferase RsmH</fullName>
    </alternativeName>
</protein>
<gene>
    <name evidence="6" type="primary">rsmH</name>
    <name evidence="8" type="ORF">CQY22_014270</name>
</gene>
<evidence type="ECO:0000313" key="8">
    <source>
        <dbReference type="EMBL" id="PIB74088.1"/>
    </source>
</evidence>
<feature type="compositionally biased region" description="Basic and acidic residues" evidence="7">
    <location>
        <begin position="10"/>
        <end position="20"/>
    </location>
</feature>
<evidence type="ECO:0000256" key="7">
    <source>
        <dbReference type="SAM" id="MobiDB-lite"/>
    </source>
</evidence>
<dbReference type="GO" id="GO:0005737">
    <property type="term" value="C:cytoplasm"/>
    <property type="evidence" value="ECO:0007669"/>
    <property type="project" value="UniProtKB-SubCell"/>
</dbReference>
<feature type="binding site" evidence="6">
    <location>
        <position position="209"/>
    </location>
    <ligand>
        <name>S-adenosyl-L-methionine</name>
        <dbReference type="ChEBI" id="CHEBI:59789"/>
    </ligand>
</feature>
<dbReference type="InterPro" id="IPR029063">
    <property type="entry name" value="SAM-dependent_MTases_sf"/>
</dbReference>
<dbReference type="PANTHER" id="PTHR11265">
    <property type="entry name" value="S-ADENOSYL-METHYLTRANSFERASE MRAW"/>
    <property type="match status" value="1"/>
</dbReference>
<evidence type="ECO:0000256" key="3">
    <source>
        <dbReference type="ARBA" id="ARBA00022603"/>
    </source>
</evidence>
<dbReference type="Pfam" id="PF01795">
    <property type="entry name" value="Methyltransf_5"/>
    <property type="match status" value="1"/>
</dbReference>
<evidence type="ECO:0000256" key="2">
    <source>
        <dbReference type="ARBA" id="ARBA00022552"/>
    </source>
</evidence>
<comment type="subcellular location">
    <subcellularLocation>
        <location evidence="6">Cytoplasm</location>
    </subcellularLocation>
</comment>
<dbReference type="GO" id="GO:0071424">
    <property type="term" value="F:rRNA (cytosine-N4-)-methyltransferase activity"/>
    <property type="evidence" value="ECO:0007669"/>
    <property type="project" value="UniProtKB-UniRule"/>
</dbReference>
<dbReference type="InterPro" id="IPR002903">
    <property type="entry name" value="RsmH"/>
</dbReference>
<evidence type="ECO:0000256" key="5">
    <source>
        <dbReference type="ARBA" id="ARBA00022691"/>
    </source>
</evidence>
<comment type="caution">
    <text evidence="8">The sequence shown here is derived from an EMBL/GenBank/DDBJ whole genome shotgun (WGS) entry which is preliminary data.</text>
</comment>
<dbReference type="Gene3D" id="1.10.150.170">
    <property type="entry name" value="Putative methyltransferase TM0872, insert domain"/>
    <property type="match status" value="1"/>
</dbReference>
<feature type="binding site" evidence="6">
    <location>
        <begin position="139"/>
        <end position="141"/>
    </location>
    <ligand>
        <name>S-adenosyl-L-methionine</name>
        <dbReference type="ChEBI" id="CHEBI:59789"/>
    </ligand>
</feature>
<dbReference type="OrthoDB" id="9806637at2"/>
<feature type="compositionally biased region" description="Basic residues" evidence="7">
    <location>
        <begin position="36"/>
        <end position="48"/>
    </location>
</feature>
<comment type="function">
    <text evidence="6">Specifically methylates the N4 position of cytidine in position 1402 (C1402) of 16S rRNA.</text>
</comment>
<keyword evidence="5 6" id="KW-0949">S-adenosyl-L-methionine</keyword>
<reference evidence="8 9" key="1">
    <citation type="journal article" date="2017" name="Infect. Genet. Evol.">
        <title>The new phylogeny of the genus Mycobacterium: The old and the news.</title>
        <authorList>
            <person name="Tortoli E."/>
            <person name="Fedrizzi T."/>
            <person name="Meehan C.J."/>
            <person name="Trovato A."/>
            <person name="Grottola A."/>
            <person name="Giacobazzi E."/>
            <person name="Serpini G.F."/>
            <person name="Tagliazucchi S."/>
            <person name="Fabio A."/>
            <person name="Bettua C."/>
            <person name="Bertorelli R."/>
            <person name="Frascaro F."/>
            <person name="De Sanctis V."/>
            <person name="Pecorari M."/>
            <person name="Jousson O."/>
            <person name="Segata N."/>
            <person name="Cirillo D.M."/>
        </authorList>
    </citation>
    <scope>NUCLEOTIDE SEQUENCE [LARGE SCALE GENOMIC DNA]</scope>
    <source>
        <strain evidence="8 9">CIP1034565</strain>
    </source>
</reference>
<dbReference type="GO" id="GO:0070475">
    <property type="term" value="P:rRNA base methylation"/>
    <property type="evidence" value="ECO:0007669"/>
    <property type="project" value="UniProtKB-UniRule"/>
</dbReference>
<evidence type="ECO:0000313" key="9">
    <source>
        <dbReference type="Proteomes" id="UP000230551"/>
    </source>
</evidence>
<dbReference type="HAMAP" id="MF_01007">
    <property type="entry name" value="16SrRNA_methyltr_H"/>
    <property type="match status" value="1"/>
</dbReference>
<dbReference type="STRING" id="85968.GCA_900073015_03459"/>
<dbReference type="AlphaFoldDB" id="A0A2G5P6T2"/>
<keyword evidence="9" id="KW-1185">Reference proteome</keyword>
<dbReference type="SUPFAM" id="SSF53335">
    <property type="entry name" value="S-adenosyl-L-methionine-dependent methyltransferases"/>
    <property type="match status" value="1"/>
</dbReference>
<feature type="region of interest" description="Disordered" evidence="7">
    <location>
        <begin position="33"/>
        <end position="60"/>
    </location>
</feature>
<feature type="region of interest" description="Disordered" evidence="7">
    <location>
        <begin position="395"/>
        <end position="424"/>
    </location>
</feature>
<sequence>MKLCATSSEVKVDPGRAPRSLSERALTHFPGARFAKSGRGHGARQARRARNERGRGRTLDTRPVRRARNERGRGRTLDTELATYRLKQGGGGTVTEDPGRFGHVPVLLDRCLDLLAPALTRSDADGSGAVVIDATLGAGGHSEALLRRFAGLTVIGLDRDPTALDIASKRLASYSDRFTAAYARYDEIARILSESGLPETESIDGVLFDLGVSSMQLDRTERGFSYSANAPLDMRMDNSAVVSAADILNTYEQGEIAAILREFGDERFAGKIAGAIVRRRRTAPLRTTGELVELLYDTIPAPARRTGGHPAKRTFQALRIAVNAELDSLRAALPAALRAVRPGGRVVVMSYQSGEDRIVKQCFAAATASRTPAGLPMELPGHEPEFVLLTRGAERADADEIDRNPRSAPARLRAVARQTEGGRR</sequence>
<keyword evidence="4 6" id="KW-0808">Transferase</keyword>
<keyword evidence="2 6" id="KW-0698">rRNA processing</keyword>
<dbReference type="NCBIfam" id="TIGR00006">
    <property type="entry name" value="16S rRNA (cytosine(1402)-N(4))-methyltransferase RsmH"/>
    <property type="match status" value="1"/>
</dbReference>
<keyword evidence="3 6" id="KW-0489">Methyltransferase</keyword>
<feature type="binding site" evidence="6">
    <location>
        <position position="216"/>
    </location>
    <ligand>
        <name>S-adenosyl-L-methionine</name>
        <dbReference type="ChEBI" id="CHEBI:59789"/>
    </ligand>
</feature>
<dbReference type="SUPFAM" id="SSF81799">
    <property type="entry name" value="Putative methyltransferase TM0872, insert domain"/>
    <property type="match status" value="1"/>
</dbReference>